<dbReference type="OrthoDB" id="529208at2"/>
<comment type="caution">
    <text evidence="2">The sequence shown here is derived from an EMBL/GenBank/DDBJ whole genome shotgun (WGS) entry which is preliminary data.</text>
</comment>
<evidence type="ECO:0000313" key="3">
    <source>
        <dbReference type="Proteomes" id="UP000014216"/>
    </source>
</evidence>
<dbReference type="AlphaFoldDB" id="S0G0X0"/>
<dbReference type="EMBL" id="APJX01000017">
    <property type="protein sequence ID" value="EMS77316.1"/>
    <property type="molecule type" value="Genomic_DNA"/>
</dbReference>
<accession>S0G0X0</accession>
<protein>
    <submittedName>
        <fullName evidence="2">Uncharacterized protein</fullName>
    </submittedName>
</protein>
<gene>
    <name evidence="2" type="ORF">Dpo_17c00200</name>
</gene>
<keyword evidence="3" id="KW-1185">Reference proteome</keyword>
<sequence length="133" mass="14715">MFDTLVPGRFYPQGLITGLPGVFKGNTTPFRCLEKNPRTVVADLNHPLARFLLTITRKISPGKSRQRRSGADPAWSSHLPDDPVFSEVHGLGMNAKELAATHSFRGYPRPVDDRYFPQLRLADPVFGVTGVIA</sequence>
<dbReference type="RefSeq" id="WP_006968685.1">
    <property type="nucleotide sequence ID" value="NZ_APJX01000017.1"/>
</dbReference>
<evidence type="ECO:0000313" key="2">
    <source>
        <dbReference type="EMBL" id="EMS77316.1"/>
    </source>
</evidence>
<feature type="region of interest" description="Disordered" evidence="1">
    <location>
        <begin position="61"/>
        <end position="81"/>
    </location>
</feature>
<dbReference type="Proteomes" id="UP000014216">
    <property type="component" value="Unassembled WGS sequence"/>
</dbReference>
<name>S0G0X0_9BACT</name>
<proteinExistence type="predicted"/>
<evidence type="ECO:0000256" key="1">
    <source>
        <dbReference type="SAM" id="MobiDB-lite"/>
    </source>
</evidence>
<organism evidence="2 3">
    <name type="scientific">Desulfotignum phosphitoxidans DSM 13687</name>
    <dbReference type="NCBI Taxonomy" id="1286635"/>
    <lineage>
        <taxon>Bacteria</taxon>
        <taxon>Pseudomonadati</taxon>
        <taxon>Thermodesulfobacteriota</taxon>
        <taxon>Desulfobacteria</taxon>
        <taxon>Desulfobacterales</taxon>
        <taxon>Desulfobacteraceae</taxon>
        <taxon>Desulfotignum</taxon>
    </lineage>
</organism>
<reference evidence="2 3" key="1">
    <citation type="journal article" date="2013" name="Genome Announc.">
        <title>Draft Genome Sequence of Desulfotignum phosphitoxidans DSM 13687 Strain FiPS-3.</title>
        <authorList>
            <person name="Poehlein A."/>
            <person name="Daniel R."/>
            <person name="Simeonova D.D."/>
        </authorList>
    </citation>
    <scope>NUCLEOTIDE SEQUENCE [LARGE SCALE GENOMIC DNA]</scope>
    <source>
        <strain evidence="2 3">DSM 13687</strain>
    </source>
</reference>